<gene>
    <name evidence="2" type="ORF">GXY80_12130</name>
</gene>
<dbReference type="Pfam" id="PF05494">
    <property type="entry name" value="MlaC"/>
    <property type="match status" value="1"/>
</dbReference>
<comment type="caution">
    <text evidence="2">The sequence shown here is derived from an EMBL/GenBank/DDBJ whole genome shotgun (WGS) entry which is preliminary data.</text>
</comment>
<evidence type="ECO:0000313" key="2">
    <source>
        <dbReference type="EMBL" id="NLW36205.1"/>
    </source>
</evidence>
<dbReference type="Proteomes" id="UP000777265">
    <property type="component" value="Unassembled WGS sequence"/>
</dbReference>
<evidence type="ECO:0000256" key="1">
    <source>
        <dbReference type="SAM" id="SignalP"/>
    </source>
</evidence>
<proteinExistence type="predicted"/>
<dbReference type="PANTHER" id="PTHR36573">
    <property type="entry name" value="INTERMEMBRANE PHOSPHOLIPID TRANSPORT SYSTEM BINDING PROTEIN MLAC"/>
    <property type="match status" value="1"/>
</dbReference>
<protein>
    <submittedName>
        <fullName evidence="2">ABC transporter substrate-binding protein</fullName>
    </submittedName>
</protein>
<dbReference type="InterPro" id="IPR042245">
    <property type="entry name" value="Tgt2/MlaC_sf"/>
</dbReference>
<organism evidence="2 3">
    <name type="scientific">Syntrophorhabdus aromaticivorans</name>
    <dbReference type="NCBI Taxonomy" id="328301"/>
    <lineage>
        <taxon>Bacteria</taxon>
        <taxon>Pseudomonadati</taxon>
        <taxon>Thermodesulfobacteriota</taxon>
        <taxon>Syntrophorhabdia</taxon>
        <taxon>Syntrophorhabdales</taxon>
        <taxon>Syntrophorhabdaceae</taxon>
        <taxon>Syntrophorhabdus</taxon>
    </lineage>
</organism>
<reference evidence="2" key="2">
    <citation type="submission" date="2020-01" db="EMBL/GenBank/DDBJ databases">
        <authorList>
            <person name="Campanaro S."/>
        </authorList>
    </citation>
    <scope>NUCLEOTIDE SEQUENCE</scope>
    <source>
        <strain evidence="2">AS06rmzACSIP_7</strain>
    </source>
</reference>
<name>A0A971M5C8_9BACT</name>
<dbReference type="InterPro" id="IPR008869">
    <property type="entry name" value="MlaC/ttg2D"/>
</dbReference>
<evidence type="ECO:0000313" key="3">
    <source>
        <dbReference type="Proteomes" id="UP000777265"/>
    </source>
</evidence>
<keyword evidence="1" id="KW-0732">Signal</keyword>
<accession>A0A971M5C8</accession>
<dbReference type="Gene3D" id="3.10.450.710">
    <property type="entry name" value="Tgt2/MlaC"/>
    <property type="match status" value="1"/>
</dbReference>
<feature type="signal peptide" evidence="1">
    <location>
        <begin position="1"/>
        <end position="22"/>
    </location>
</feature>
<dbReference type="PIRSF" id="PIRSF004649">
    <property type="entry name" value="MlaC"/>
    <property type="match status" value="1"/>
</dbReference>
<sequence length="197" mass="22457">MKKQLVLCLVGWLLAVSSVVSAGEPLDTVQTQVNGVLNVLRDQSLKGETGLKVKREKVRIASQKLFDFVELSKRTLGINWNKLTVEQRKEFVRLYTDLLEDAYIDKITAYSDEKVTFTKEIRLSEKTVEVWSTVTTKTADVPINYRAIKTDASWKVYDVVIEGVSLISNYRTQFREILANKPPASLLEIMRTKASKR</sequence>
<dbReference type="AlphaFoldDB" id="A0A971M5C8"/>
<dbReference type="EMBL" id="JAAYEE010000222">
    <property type="protein sequence ID" value="NLW36205.1"/>
    <property type="molecule type" value="Genomic_DNA"/>
</dbReference>
<reference evidence="2" key="1">
    <citation type="journal article" date="2020" name="Biotechnol. Biofuels">
        <title>New insights from the biogas microbiome by comprehensive genome-resolved metagenomics of nearly 1600 species originating from multiple anaerobic digesters.</title>
        <authorList>
            <person name="Campanaro S."/>
            <person name="Treu L."/>
            <person name="Rodriguez-R L.M."/>
            <person name="Kovalovszki A."/>
            <person name="Ziels R.M."/>
            <person name="Maus I."/>
            <person name="Zhu X."/>
            <person name="Kougias P.G."/>
            <person name="Basile A."/>
            <person name="Luo G."/>
            <person name="Schluter A."/>
            <person name="Konstantinidis K.T."/>
            <person name="Angelidaki I."/>
        </authorList>
    </citation>
    <scope>NUCLEOTIDE SEQUENCE</scope>
    <source>
        <strain evidence="2">AS06rmzACSIP_7</strain>
    </source>
</reference>
<dbReference type="PANTHER" id="PTHR36573:SF1">
    <property type="entry name" value="INTERMEMBRANE PHOSPHOLIPID TRANSPORT SYSTEM BINDING PROTEIN MLAC"/>
    <property type="match status" value="1"/>
</dbReference>
<feature type="chain" id="PRO_5037539859" evidence="1">
    <location>
        <begin position="23"/>
        <end position="197"/>
    </location>
</feature>